<reference evidence="1" key="1">
    <citation type="journal article" date="2019" name="bioRxiv">
        <title>The Genome of the Zebra Mussel, Dreissena polymorpha: A Resource for Invasive Species Research.</title>
        <authorList>
            <person name="McCartney M.A."/>
            <person name="Auch B."/>
            <person name="Kono T."/>
            <person name="Mallez S."/>
            <person name="Zhang Y."/>
            <person name="Obille A."/>
            <person name="Becker A."/>
            <person name="Abrahante J.E."/>
            <person name="Garbe J."/>
            <person name="Badalamenti J.P."/>
            <person name="Herman A."/>
            <person name="Mangelson H."/>
            <person name="Liachko I."/>
            <person name="Sullivan S."/>
            <person name="Sone E.D."/>
            <person name="Koren S."/>
            <person name="Silverstein K.A.T."/>
            <person name="Beckman K.B."/>
            <person name="Gohl D.M."/>
        </authorList>
    </citation>
    <scope>NUCLEOTIDE SEQUENCE</scope>
    <source>
        <strain evidence="1">Duluth1</strain>
        <tissue evidence="1">Whole animal</tissue>
    </source>
</reference>
<name>A0A9D4MB83_DREPO</name>
<sequence length="63" mass="7247">MTINDMAVNYTQFARVYEKFTELTTSLSSKTITVGTSWSESQIQEIMDDLQNFTVTMAERNQT</sequence>
<protein>
    <submittedName>
        <fullName evidence="1">Uncharacterized protein</fullName>
    </submittedName>
</protein>
<dbReference type="EMBL" id="JAIWYP010000002">
    <property type="protein sequence ID" value="KAH3873408.1"/>
    <property type="molecule type" value="Genomic_DNA"/>
</dbReference>
<reference evidence="1" key="2">
    <citation type="submission" date="2020-11" db="EMBL/GenBank/DDBJ databases">
        <authorList>
            <person name="McCartney M.A."/>
            <person name="Auch B."/>
            <person name="Kono T."/>
            <person name="Mallez S."/>
            <person name="Becker A."/>
            <person name="Gohl D.M."/>
            <person name="Silverstein K.A.T."/>
            <person name="Koren S."/>
            <person name="Bechman K.B."/>
            <person name="Herman A."/>
            <person name="Abrahante J.E."/>
            <person name="Garbe J."/>
        </authorList>
    </citation>
    <scope>NUCLEOTIDE SEQUENCE</scope>
    <source>
        <strain evidence="1">Duluth1</strain>
        <tissue evidence="1">Whole animal</tissue>
    </source>
</reference>
<gene>
    <name evidence="1" type="ORF">DPMN_036643</name>
</gene>
<accession>A0A9D4MB83</accession>
<dbReference type="AlphaFoldDB" id="A0A9D4MB83"/>
<comment type="caution">
    <text evidence="1">The sequence shown here is derived from an EMBL/GenBank/DDBJ whole genome shotgun (WGS) entry which is preliminary data.</text>
</comment>
<dbReference type="Proteomes" id="UP000828390">
    <property type="component" value="Unassembled WGS sequence"/>
</dbReference>
<proteinExistence type="predicted"/>
<keyword evidence="2" id="KW-1185">Reference proteome</keyword>
<evidence type="ECO:0000313" key="1">
    <source>
        <dbReference type="EMBL" id="KAH3873408.1"/>
    </source>
</evidence>
<evidence type="ECO:0000313" key="2">
    <source>
        <dbReference type="Proteomes" id="UP000828390"/>
    </source>
</evidence>
<organism evidence="1 2">
    <name type="scientific">Dreissena polymorpha</name>
    <name type="common">Zebra mussel</name>
    <name type="synonym">Mytilus polymorpha</name>
    <dbReference type="NCBI Taxonomy" id="45954"/>
    <lineage>
        <taxon>Eukaryota</taxon>
        <taxon>Metazoa</taxon>
        <taxon>Spiralia</taxon>
        <taxon>Lophotrochozoa</taxon>
        <taxon>Mollusca</taxon>
        <taxon>Bivalvia</taxon>
        <taxon>Autobranchia</taxon>
        <taxon>Heteroconchia</taxon>
        <taxon>Euheterodonta</taxon>
        <taxon>Imparidentia</taxon>
        <taxon>Neoheterodontei</taxon>
        <taxon>Myida</taxon>
        <taxon>Dreissenoidea</taxon>
        <taxon>Dreissenidae</taxon>
        <taxon>Dreissena</taxon>
    </lineage>
</organism>